<protein>
    <submittedName>
        <fullName evidence="3">TauD domain-containing protein</fullName>
    </submittedName>
</protein>
<dbReference type="EMBL" id="CP075870">
    <property type="protein sequence ID" value="QYT06260.1"/>
    <property type="molecule type" value="Genomic_DNA"/>
</dbReference>
<keyword evidence="1" id="KW-0560">Oxidoreductase</keyword>
<dbReference type="GO" id="GO:0016491">
    <property type="term" value="F:oxidoreductase activity"/>
    <property type="evidence" value="ECO:0007669"/>
    <property type="project" value="UniProtKB-KW"/>
</dbReference>
<evidence type="ECO:0000313" key="4">
    <source>
        <dbReference type="Proteomes" id="UP000826661"/>
    </source>
</evidence>
<sequence>MQHPQQEIMIPPSTTGPINILDAATAIPKDMMAKLPTAINGPLAWSGADFEDEETYTWQLRGEDVEEIDAALQSFKSLGLDGDQVDRDNFPLPNLAARLSQSARVIHEQRGFFVLRGLEESRYSVEDSTTIYLGISSYIADKRGLQDRKGNVLSHITNSKLWKVPVEMRHGIHSNQALPYHNDMGCDILALQVRHSAEKGGYTYLSSVSTAFNELLAEDPSAAKTLLTADWPVQISGRGAKCYLAPALAIHDGRLMASIDPNRFGPHPSSGPTNIPALTASQQSALERISKAAYRTELRLHLKTGDMLFFNNWALLHRRDSYTDGDETSRHMVRLWLRNSKLGWAVPDSMLPPWYAAYGDNGVRTKLYPLIPMPDYKVPKYSAGSAAFVIEDSDASDGE</sequence>
<dbReference type="InterPro" id="IPR042098">
    <property type="entry name" value="TauD-like_sf"/>
</dbReference>
<dbReference type="Gene3D" id="3.60.130.10">
    <property type="entry name" value="Clavaminate synthase-like"/>
    <property type="match status" value="1"/>
</dbReference>
<dbReference type="Proteomes" id="UP000826661">
    <property type="component" value="Chromosome VII"/>
</dbReference>
<proteinExistence type="predicted"/>
<dbReference type="InterPro" id="IPR003819">
    <property type="entry name" value="TauD/TfdA-like"/>
</dbReference>
<keyword evidence="4" id="KW-1185">Reference proteome</keyword>
<dbReference type="Pfam" id="PF02668">
    <property type="entry name" value="TauD"/>
    <property type="match status" value="1"/>
</dbReference>
<organism evidence="3 4">
    <name type="scientific">Trichoderma simmonsii</name>
    <dbReference type="NCBI Taxonomy" id="1491479"/>
    <lineage>
        <taxon>Eukaryota</taxon>
        <taxon>Fungi</taxon>
        <taxon>Dikarya</taxon>
        <taxon>Ascomycota</taxon>
        <taxon>Pezizomycotina</taxon>
        <taxon>Sordariomycetes</taxon>
        <taxon>Hypocreomycetidae</taxon>
        <taxon>Hypocreales</taxon>
        <taxon>Hypocreaceae</taxon>
        <taxon>Trichoderma</taxon>
    </lineage>
</organism>
<evidence type="ECO:0000313" key="3">
    <source>
        <dbReference type="EMBL" id="QYT06260.1"/>
    </source>
</evidence>
<accession>A0A8G0PP11</accession>
<dbReference type="AlphaFoldDB" id="A0A8G0PP11"/>
<feature type="domain" description="TauD/TfdA-like" evidence="2">
    <location>
        <begin position="86"/>
        <end position="336"/>
    </location>
</feature>
<dbReference type="PANTHER" id="PTHR10696">
    <property type="entry name" value="GAMMA-BUTYROBETAINE HYDROXYLASE-RELATED"/>
    <property type="match status" value="1"/>
</dbReference>
<name>A0A8G0PP11_9HYPO</name>
<evidence type="ECO:0000259" key="2">
    <source>
        <dbReference type="Pfam" id="PF02668"/>
    </source>
</evidence>
<evidence type="ECO:0000256" key="1">
    <source>
        <dbReference type="ARBA" id="ARBA00023002"/>
    </source>
</evidence>
<dbReference type="SUPFAM" id="SSF51197">
    <property type="entry name" value="Clavaminate synthase-like"/>
    <property type="match status" value="1"/>
</dbReference>
<dbReference type="PANTHER" id="PTHR10696:SF54">
    <property type="entry name" value="FAMILY OXIDOREDUCTASE, PUTATIVE (AFU_ORTHOLOGUE AFUA_4G13850)-RELATED"/>
    <property type="match status" value="1"/>
</dbReference>
<dbReference type="InterPro" id="IPR050411">
    <property type="entry name" value="AlphaKG_dependent_hydroxylases"/>
</dbReference>
<gene>
    <name evidence="3" type="ORF">H0G86_013120</name>
</gene>
<reference evidence="3 4" key="1">
    <citation type="journal article" date="2021" name="BMC Genomics">
        <title>Telomere-to-telomere genome assembly of asparaginase-producing Trichoderma simmonsii.</title>
        <authorList>
            <person name="Chung D."/>
            <person name="Kwon Y.M."/>
            <person name="Yang Y."/>
        </authorList>
    </citation>
    <scope>NUCLEOTIDE SEQUENCE [LARGE SCALE GENOMIC DNA]</scope>
    <source>
        <strain evidence="3 4">GH-Sj1</strain>
    </source>
</reference>